<evidence type="ECO:0000259" key="3">
    <source>
        <dbReference type="Pfam" id="PF24436"/>
    </source>
</evidence>
<dbReference type="InterPro" id="IPR033060">
    <property type="entry name" value="INTS7"/>
</dbReference>
<dbReference type="PANTHER" id="PTHR13322">
    <property type="entry name" value="C1ORF73 PROTEIN"/>
    <property type="match status" value="1"/>
</dbReference>
<dbReference type="InterPro" id="IPR055195">
    <property type="entry name" value="INTS7_C_plant"/>
</dbReference>
<feature type="domain" description="Integrator complex subunit 7-like C-terminal" evidence="2">
    <location>
        <begin position="964"/>
        <end position="1135"/>
    </location>
</feature>
<organism evidence="4 5">
    <name type="scientific">Cannabis sativa</name>
    <name type="common">Hemp</name>
    <name type="synonym">Marijuana</name>
    <dbReference type="NCBI Taxonomy" id="3483"/>
    <lineage>
        <taxon>Eukaryota</taxon>
        <taxon>Viridiplantae</taxon>
        <taxon>Streptophyta</taxon>
        <taxon>Embryophyta</taxon>
        <taxon>Tracheophyta</taxon>
        <taxon>Spermatophyta</taxon>
        <taxon>Magnoliopsida</taxon>
        <taxon>eudicotyledons</taxon>
        <taxon>Gunneridae</taxon>
        <taxon>Pentapetalae</taxon>
        <taxon>rosids</taxon>
        <taxon>fabids</taxon>
        <taxon>Rosales</taxon>
        <taxon>Cannabaceae</taxon>
        <taxon>Cannabis</taxon>
    </lineage>
</organism>
<dbReference type="PANTHER" id="PTHR13322:SF2">
    <property type="entry name" value="INTEGRATOR COMPLEX SUBUNIT 7"/>
    <property type="match status" value="1"/>
</dbReference>
<name>A0A7J6GTL4_CANSA</name>
<protein>
    <recommendedName>
        <fullName evidence="6">Integrator complex subunit 7</fullName>
    </recommendedName>
</protein>
<dbReference type="GO" id="GO:0034472">
    <property type="term" value="P:snRNA 3'-end processing"/>
    <property type="evidence" value="ECO:0007669"/>
    <property type="project" value="TreeGrafter"/>
</dbReference>
<dbReference type="GO" id="GO:0032039">
    <property type="term" value="C:integrator complex"/>
    <property type="evidence" value="ECO:0007669"/>
    <property type="project" value="InterPro"/>
</dbReference>
<dbReference type="InterPro" id="IPR016024">
    <property type="entry name" value="ARM-type_fold"/>
</dbReference>
<dbReference type="InterPro" id="IPR056516">
    <property type="entry name" value="INTS7_N"/>
</dbReference>
<reference evidence="4 5" key="1">
    <citation type="journal article" date="2020" name="bioRxiv">
        <title>Sequence and annotation of 42 cannabis genomes reveals extensive copy number variation in cannabinoid synthesis and pathogen resistance genes.</title>
        <authorList>
            <person name="Mckernan K.J."/>
            <person name="Helbert Y."/>
            <person name="Kane L.T."/>
            <person name="Ebling H."/>
            <person name="Zhang L."/>
            <person name="Liu B."/>
            <person name="Eaton Z."/>
            <person name="Mclaughlin S."/>
            <person name="Kingan S."/>
            <person name="Baybayan P."/>
            <person name="Concepcion G."/>
            <person name="Jordan M."/>
            <person name="Riva A."/>
            <person name="Barbazuk W."/>
            <person name="Harkins T."/>
        </authorList>
    </citation>
    <scope>NUCLEOTIDE SEQUENCE [LARGE SCALE GENOMIC DNA]</scope>
    <source>
        <strain evidence="5">cv. Jamaican Lion 4</strain>
        <tissue evidence="4">Leaf</tissue>
    </source>
</reference>
<evidence type="ECO:0008006" key="6">
    <source>
        <dbReference type="Google" id="ProtNLM"/>
    </source>
</evidence>
<comment type="caution">
    <text evidence="4">The sequence shown here is derived from an EMBL/GenBank/DDBJ whole genome shotgun (WGS) entry which is preliminary data.</text>
</comment>
<proteinExistence type="inferred from homology"/>
<evidence type="ECO:0000259" key="2">
    <source>
        <dbReference type="Pfam" id="PF22966"/>
    </source>
</evidence>
<dbReference type="Pfam" id="PF22966">
    <property type="entry name" value="INTS7_C_plants"/>
    <property type="match status" value="1"/>
</dbReference>
<dbReference type="Proteomes" id="UP000583929">
    <property type="component" value="Unassembled WGS sequence"/>
</dbReference>
<dbReference type="AlphaFoldDB" id="A0A7J6GTL4"/>
<accession>A0A7J6GTL4</accession>
<comment type="similarity">
    <text evidence="1">Belongs to the Integrator subunit 7 family.</text>
</comment>
<gene>
    <name evidence="4" type="ORF">G4B88_003501</name>
</gene>
<evidence type="ECO:0000313" key="5">
    <source>
        <dbReference type="Proteomes" id="UP000583929"/>
    </source>
</evidence>
<keyword evidence="5" id="KW-1185">Reference proteome</keyword>
<evidence type="ECO:0000313" key="4">
    <source>
        <dbReference type="EMBL" id="KAF4386284.1"/>
    </source>
</evidence>
<dbReference type="Pfam" id="PF24436">
    <property type="entry name" value="INTS7_N"/>
    <property type="match status" value="1"/>
</dbReference>
<evidence type="ECO:0000256" key="1">
    <source>
        <dbReference type="ARBA" id="ARBA00008565"/>
    </source>
</evidence>
<dbReference type="SUPFAM" id="SSF48371">
    <property type="entry name" value="ARM repeat"/>
    <property type="match status" value="1"/>
</dbReference>
<dbReference type="EMBL" id="JAATIQ010000083">
    <property type="protein sequence ID" value="KAF4386284.1"/>
    <property type="molecule type" value="Genomic_DNA"/>
</dbReference>
<sequence>MERNSAAHAMEWSIDLEKALRSNSPALSTQAILQFGPRLLRWSHETSPPKLAAHHMFDLIPGEDRLFSNAILLRLADAFNSGDQHIKLCVVKVFLMEYKQREKCHGRRYKGFLSKGRVWNRSELLSRVKVVFDNGDCDSKALALALFGCWADFAKDSSHIRYLVLSSLVSSQLLEVRLVVISVLFMVLLMNCLKGLIFTSWEVKAALFAAGCFCELSDDFPCIVLEILVNMMSSTETLLPVRLAAARVYAKLRYSYSTAIRAYKTGLKLVLDSPEENYQIAMLLSLSKIASTFSVLISDQVGFLLLFLSPDKTLKLQATALKCLCFMFNKGAYNFSANVNLAEALFSTLGESLVPANIQCIALRILHKMVLYMHSLPSDILDLDKLLTVAENASMSPFMSKSLLAVCILVEMSNKFKGRRDIGSNWSCPSITSRAISIIFNWITLEVKPLFDTYPDSTVFQEVNKLFNLLLSIIDAHPDSVGLLIDQIIVFLKYLSEMNNNTVLRLKLVYKVYRFMVTCLEFQSKEASVVDVLVYDKVKLLVENVCECKDFDCYTHTIYSLLLHSPAIWGHNTNKSEESCNLDDRSGIVQHSYSVEHESVTLEFAKKIMAENRNWLAYKVGMYSSCQGSWLTSSFIFQQLITLVHSDSCSCWLKSLVEFAKSEEKVMFLVLKNEGYFLADRSKKIRPYIPHSYTVLAEADFGEVLFSAYDSVCSSKKTLEGDVTCQAFLFQRWFLSLRATTLRGVADVLKILGAIFEESSKSGSLADCLFSLEKIAQVSLRLEKLVKEFDLFGTSFVDMDNESLKIISGLALSTSLLSFITGSSLFIPNLHDPCSKNSTNNLHAHLIDSLAGKLLHMDNEVSAKLYQIMNTDEHTNVDCCNSNLKFRNQAWNVSYEARDVLDICRVAVFDIACLQSEASGTLNEKDTYRITKNALQFIFKILIKWMKIPFRTPKYFFRLRPCIGSELFAVNVAKNADGIFVSQGDSLSLSLCLQLRNVPTDLPVRPMKLYTMLYSRVSFQQPKPISETKENSSRSSYQVWETADMVEMNEKLLHYVAQHGTKNTINTNTNVECGFVKTYVCFEADERGQGFSSCLLDISRFPTGSYRVEWVSCFVDNHGAYWSLLPLNAGPEFTIF</sequence>
<feature type="domain" description="Integrator complex subunit 7 N-terminal" evidence="3">
    <location>
        <begin position="201"/>
        <end position="509"/>
    </location>
</feature>